<reference evidence="2" key="1">
    <citation type="journal article" date="2020" name="Stud. Mycol.">
        <title>101 Dothideomycetes genomes: a test case for predicting lifestyles and emergence of pathogens.</title>
        <authorList>
            <person name="Haridas S."/>
            <person name="Albert R."/>
            <person name="Binder M."/>
            <person name="Bloem J."/>
            <person name="Labutti K."/>
            <person name="Salamov A."/>
            <person name="Andreopoulos B."/>
            <person name="Baker S."/>
            <person name="Barry K."/>
            <person name="Bills G."/>
            <person name="Bluhm B."/>
            <person name="Cannon C."/>
            <person name="Castanera R."/>
            <person name="Culley D."/>
            <person name="Daum C."/>
            <person name="Ezra D."/>
            <person name="Gonzalez J."/>
            <person name="Henrissat B."/>
            <person name="Kuo A."/>
            <person name="Liang C."/>
            <person name="Lipzen A."/>
            <person name="Lutzoni F."/>
            <person name="Magnuson J."/>
            <person name="Mondo S."/>
            <person name="Nolan M."/>
            <person name="Ohm R."/>
            <person name="Pangilinan J."/>
            <person name="Park H.-J."/>
            <person name="Ramirez L."/>
            <person name="Alfaro M."/>
            <person name="Sun H."/>
            <person name="Tritt A."/>
            <person name="Yoshinaga Y."/>
            <person name="Zwiers L.-H."/>
            <person name="Turgeon B."/>
            <person name="Goodwin S."/>
            <person name="Spatafora J."/>
            <person name="Crous P."/>
            <person name="Grigoriev I."/>
        </authorList>
    </citation>
    <scope>NUCLEOTIDE SEQUENCE</scope>
    <source>
        <strain evidence="2">Tuck. ex Michener</strain>
    </source>
</reference>
<protein>
    <submittedName>
        <fullName evidence="2">Uncharacterized protein</fullName>
    </submittedName>
</protein>
<evidence type="ECO:0000256" key="1">
    <source>
        <dbReference type="SAM" id="MobiDB-lite"/>
    </source>
</evidence>
<dbReference type="Proteomes" id="UP000800092">
    <property type="component" value="Unassembled WGS sequence"/>
</dbReference>
<sequence>MLRNKFTNLICNTSSLQTQIKQSCRHEHPILGKPRYGPRGVLNGQVEYYFHHRWMLESHSLGRRKQHLGAGVNSLYTISEIGNQKRGLRTKPRQGRIRIADERRNWQTSQLALQEGAGKDRWHEVGLVILLTCLSFWLQAGGRKRHREGDTTELGEALEEAGPLPIKSSDNDQPEDGRIFEDLLQDWSDFEKRSQG</sequence>
<accession>A0A6A6H5L9</accession>
<dbReference type="EMBL" id="ML991808">
    <property type="protein sequence ID" value="KAF2233285.1"/>
    <property type="molecule type" value="Genomic_DNA"/>
</dbReference>
<proteinExistence type="predicted"/>
<evidence type="ECO:0000313" key="3">
    <source>
        <dbReference type="Proteomes" id="UP000800092"/>
    </source>
</evidence>
<evidence type="ECO:0000313" key="2">
    <source>
        <dbReference type="EMBL" id="KAF2233285.1"/>
    </source>
</evidence>
<keyword evidence="3" id="KW-1185">Reference proteome</keyword>
<name>A0A6A6H5L9_VIRVR</name>
<dbReference type="AlphaFoldDB" id="A0A6A6H5L9"/>
<feature type="region of interest" description="Disordered" evidence="1">
    <location>
        <begin position="148"/>
        <end position="177"/>
    </location>
</feature>
<organism evidence="2 3">
    <name type="scientific">Viridothelium virens</name>
    <name type="common">Speckled blister lichen</name>
    <name type="synonym">Trypethelium virens</name>
    <dbReference type="NCBI Taxonomy" id="1048519"/>
    <lineage>
        <taxon>Eukaryota</taxon>
        <taxon>Fungi</taxon>
        <taxon>Dikarya</taxon>
        <taxon>Ascomycota</taxon>
        <taxon>Pezizomycotina</taxon>
        <taxon>Dothideomycetes</taxon>
        <taxon>Dothideomycetes incertae sedis</taxon>
        <taxon>Trypetheliales</taxon>
        <taxon>Trypetheliaceae</taxon>
        <taxon>Viridothelium</taxon>
    </lineage>
</organism>
<gene>
    <name evidence="2" type="ORF">EV356DRAFT_548166</name>
</gene>